<name>A0A495D4H3_9PROT</name>
<comment type="caution">
    <text evidence="2">The sequence shown here is derived from an EMBL/GenBank/DDBJ whole genome shotgun (WGS) entry which is preliminary data.</text>
</comment>
<feature type="region of interest" description="Disordered" evidence="1">
    <location>
        <begin position="45"/>
        <end position="83"/>
    </location>
</feature>
<evidence type="ECO:0000256" key="1">
    <source>
        <dbReference type="SAM" id="MobiDB-lite"/>
    </source>
</evidence>
<gene>
    <name evidence="2" type="ORF">C7435_2553</name>
</gene>
<evidence type="ECO:0000313" key="3">
    <source>
        <dbReference type="Proteomes" id="UP000273675"/>
    </source>
</evidence>
<reference evidence="2 3" key="1">
    <citation type="submission" date="2018-10" db="EMBL/GenBank/DDBJ databases">
        <title>Genomic Encyclopedia of Type Strains, Phase IV (KMG-IV): sequencing the most valuable type-strain genomes for metagenomic binning, comparative biology and taxonomic classification.</title>
        <authorList>
            <person name="Goeker M."/>
        </authorList>
    </citation>
    <scope>NUCLEOTIDE SEQUENCE [LARGE SCALE GENOMIC DNA]</scope>
    <source>
        <strain evidence="2 3">DSM 4734</strain>
    </source>
</reference>
<dbReference type="EMBL" id="RBIM01000006">
    <property type="protein sequence ID" value="RKQ95451.1"/>
    <property type="molecule type" value="Genomic_DNA"/>
</dbReference>
<accession>A0A495D4H3</accession>
<evidence type="ECO:0000313" key="2">
    <source>
        <dbReference type="EMBL" id="RKQ95451.1"/>
    </source>
</evidence>
<feature type="compositionally biased region" description="Basic and acidic residues" evidence="1">
    <location>
        <begin position="68"/>
        <end position="83"/>
    </location>
</feature>
<dbReference type="Proteomes" id="UP000273675">
    <property type="component" value="Unassembled WGS sequence"/>
</dbReference>
<protein>
    <submittedName>
        <fullName evidence="2">Uncharacterized protein</fullName>
    </submittedName>
</protein>
<proteinExistence type="predicted"/>
<sequence length="83" mass="8513">MGTGSETASDTITPQRCAELAAEMGLPADPSRDRAVAFFVNAETETAPAAPGQDSAARATPGPVGRQAEGDKLHCLRPGEFEG</sequence>
<organism evidence="2 3">
    <name type="scientific">Maricaulis maris</name>
    <dbReference type="NCBI Taxonomy" id="74318"/>
    <lineage>
        <taxon>Bacteria</taxon>
        <taxon>Pseudomonadati</taxon>
        <taxon>Pseudomonadota</taxon>
        <taxon>Alphaproteobacteria</taxon>
        <taxon>Maricaulales</taxon>
        <taxon>Maricaulaceae</taxon>
        <taxon>Maricaulis</taxon>
    </lineage>
</organism>
<dbReference type="AlphaFoldDB" id="A0A495D4H3"/>